<evidence type="ECO:0000256" key="1">
    <source>
        <dbReference type="ARBA" id="ARBA00023239"/>
    </source>
</evidence>
<protein>
    <submittedName>
        <fullName evidence="2">3-hydroxyacyl-[acyl-carrier-protein] dehydratase FabZ</fullName>
    </submittedName>
</protein>
<dbReference type="SUPFAM" id="SSF54637">
    <property type="entry name" value="Thioesterase/thiol ester dehydrase-isomerase"/>
    <property type="match status" value="1"/>
</dbReference>
<dbReference type="Gene3D" id="3.10.129.10">
    <property type="entry name" value="Hotdog Thioesterase"/>
    <property type="match status" value="1"/>
</dbReference>
<dbReference type="GO" id="GO:0016829">
    <property type="term" value="F:lyase activity"/>
    <property type="evidence" value="ECO:0007669"/>
    <property type="project" value="UniProtKB-KW"/>
</dbReference>
<dbReference type="InterPro" id="IPR013114">
    <property type="entry name" value="FabA_FabZ"/>
</dbReference>
<dbReference type="PANTHER" id="PTHR30272">
    <property type="entry name" value="3-HYDROXYACYL-[ACYL-CARRIER-PROTEIN] DEHYDRATASE"/>
    <property type="match status" value="1"/>
</dbReference>
<dbReference type="Proteomes" id="UP000782312">
    <property type="component" value="Unassembled WGS sequence"/>
</dbReference>
<proteinExistence type="predicted"/>
<organism evidence="2 3">
    <name type="scientific">Tectimicrobiota bacterium</name>
    <dbReference type="NCBI Taxonomy" id="2528274"/>
    <lineage>
        <taxon>Bacteria</taxon>
        <taxon>Pseudomonadati</taxon>
        <taxon>Nitrospinota/Tectimicrobiota group</taxon>
        <taxon>Candidatus Tectimicrobiota</taxon>
    </lineage>
</organism>
<reference evidence="2" key="1">
    <citation type="submission" date="2020-07" db="EMBL/GenBank/DDBJ databases">
        <title>Huge and variable diversity of episymbiotic CPR bacteria and DPANN archaea in groundwater ecosystems.</title>
        <authorList>
            <person name="He C.Y."/>
            <person name="Keren R."/>
            <person name="Whittaker M."/>
            <person name="Farag I.F."/>
            <person name="Doudna J."/>
            <person name="Cate J.H.D."/>
            <person name="Banfield J.F."/>
        </authorList>
    </citation>
    <scope>NUCLEOTIDE SEQUENCE</scope>
    <source>
        <strain evidence="2">NC_groundwater_763_Ag_S-0.2um_68_21</strain>
    </source>
</reference>
<dbReference type="AlphaFoldDB" id="A0A932MM16"/>
<comment type="caution">
    <text evidence="2">The sequence shown here is derived from an EMBL/GenBank/DDBJ whole genome shotgun (WGS) entry which is preliminary data.</text>
</comment>
<dbReference type="InterPro" id="IPR029069">
    <property type="entry name" value="HotDog_dom_sf"/>
</dbReference>
<dbReference type="PANTHER" id="PTHR30272:SF1">
    <property type="entry name" value="3-HYDROXYACYL-[ACYL-CARRIER-PROTEIN] DEHYDRATASE"/>
    <property type="match status" value="1"/>
</dbReference>
<name>A0A932MM16_UNCTE</name>
<dbReference type="EMBL" id="JACPUR010000001">
    <property type="protein sequence ID" value="MBI3126193.1"/>
    <property type="molecule type" value="Genomic_DNA"/>
</dbReference>
<accession>A0A932MM16</accession>
<keyword evidence="1" id="KW-0456">Lyase</keyword>
<sequence>MRYLLVDRITEWEAGRFMAGVKNVTLSEDVFEYHFPRFPVMPGSLLLEALAQLAGWLEGAGTGFEGWLLLERIRSVKYYGFALPGDQVALRVEAAGEEDGLRLFKGTAQVEGQRRAAVEFAARPVRLADYEDPGEQRALFRVLRREAPIAEAMQ</sequence>
<gene>
    <name evidence="2" type="ORF">HYZ11_01140</name>
</gene>
<evidence type="ECO:0000313" key="2">
    <source>
        <dbReference type="EMBL" id="MBI3126193.1"/>
    </source>
</evidence>
<evidence type="ECO:0000313" key="3">
    <source>
        <dbReference type="Proteomes" id="UP000782312"/>
    </source>
</evidence>
<dbReference type="Pfam" id="PF07977">
    <property type="entry name" value="FabA"/>
    <property type="match status" value="1"/>
</dbReference>